<dbReference type="Pfam" id="PF13374">
    <property type="entry name" value="TPR_10"/>
    <property type="match status" value="2"/>
</dbReference>
<evidence type="ECO:0000313" key="1">
    <source>
        <dbReference type="EMBL" id="RKR86706.1"/>
    </source>
</evidence>
<keyword evidence="2" id="KW-1185">Reference proteome</keyword>
<comment type="caution">
    <text evidence="1">The sequence shown here is derived from an EMBL/GenBank/DDBJ whole genome shotgun (WGS) entry which is preliminary data.</text>
</comment>
<dbReference type="SUPFAM" id="SSF48452">
    <property type="entry name" value="TPR-like"/>
    <property type="match status" value="4"/>
</dbReference>
<dbReference type="Proteomes" id="UP000277671">
    <property type="component" value="Unassembled WGS sequence"/>
</dbReference>
<dbReference type="AlphaFoldDB" id="A0A495JCH0"/>
<gene>
    <name evidence="1" type="ORF">BDK92_0968</name>
</gene>
<dbReference type="Pfam" id="PF13424">
    <property type="entry name" value="TPR_12"/>
    <property type="match status" value="1"/>
</dbReference>
<name>A0A495JCH0_9ACTN</name>
<dbReference type="OrthoDB" id="3218567at2"/>
<dbReference type="Gene3D" id="1.25.40.10">
    <property type="entry name" value="Tetratricopeptide repeat domain"/>
    <property type="match status" value="3"/>
</dbReference>
<accession>A0A495JCH0</accession>
<dbReference type="InterPro" id="IPR011990">
    <property type="entry name" value="TPR-like_helical_dom_sf"/>
</dbReference>
<reference evidence="1 2" key="1">
    <citation type="submission" date="2018-10" db="EMBL/GenBank/DDBJ databases">
        <title>Sequencing the genomes of 1000 actinobacteria strains.</title>
        <authorList>
            <person name="Klenk H.-P."/>
        </authorList>
    </citation>
    <scope>NUCLEOTIDE SEQUENCE [LARGE SCALE GENOMIC DNA]</scope>
    <source>
        <strain evidence="1 2">DSM 45175</strain>
    </source>
</reference>
<dbReference type="SMART" id="SM00028">
    <property type="entry name" value="TPR"/>
    <property type="match status" value="8"/>
</dbReference>
<evidence type="ECO:0000313" key="2">
    <source>
        <dbReference type="Proteomes" id="UP000277671"/>
    </source>
</evidence>
<proteinExistence type="predicted"/>
<dbReference type="PANTHER" id="PTHR19959:SF119">
    <property type="entry name" value="FUNGAL LIPASE-LIKE DOMAIN-CONTAINING PROTEIN"/>
    <property type="match status" value="1"/>
</dbReference>
<dbReference type="RefSeq" id="WP_121154934.1">
    <property type="nucleotide sequence ID" value="NZ_RBKT01000001.1"/>
</dbReference>
<organism evidence="1 2">
    <name type="scientific">Micromonospora pisi</name>
    <dbReference type="NCBI Taxonomy" id="589240"/>
    <lineage>
        <taxon>Bacteria</taxon>
        <taxon>Bacillati</taxon>
        <taxon>Actinomycetota</taxon>
        <taxon>Actinomycetes</taxon>
        <taxon>Micromonosporales</taxon>
        <taxon>Micromonosporaceae</taxon>
        <taxon>Micromonospora</taxon>
    </lineage>
</organism>
<protein>
    <submittedName>
        <fullName evidence="1">Tetratricopeptide repeat protein</fullName>
    </submittedName>
</protein>
<dbReference type="EMBL" id="RBKT01000001">
    <property type="protein sequence ID" value="RKR86706.1"/>
    <property type="molecule type" value="Genomic_DNA"/>
</dbReference>
<dbReference type="InterPro" id="IPR019734">
    <property type="entry name" value="TPR_rpt"/>
</dbReference>
<sequence>MRTNRRRVRLMVLRSLATVWSGSFQPRLVSALTKLSEAESATGRAEPAEAAAAEAVRLARRLTAASPGKHLLLLARAVGRHAACQQSSDAFDQALAELAEASGHYEAARDASPQAAAAGLAETRTTVAVTLNARGRPDEALGAAEDAIVAWRALLPSNPKRYAFRLAHSLNVAAGCLGQLGRHEEAVAAGSEAVDLYRRLTLRTKMRCLYHASHARVRLAKQLRIVGRPEEALVHLDAALPAAEAFAWRYPITYGSHLAWLRYEEAVAAADLGLHPQATKAARAALTQCRSLSDLDPTHQARLADTLRCWADIRAPSSPGDAVTALREAVEIRSRLSSAQPEANRTRHANDLWALADVLWALDRVGEAISAYGQAVDLYRQAAAEDAAHEPRLVEALNSWANRLDDAGDLVKARDAASEAATVARRLADDDEQDSHLDLLAVCLYTLSSLMARTGQEADAVQPARESVALRRRLTGSRPDADQTDLARGLNNLAIRLIDANRSAEEATAAFQEAAAIYRSATTDVHQSSLALTLSNLALTLADTGRAEDAITHLDEAIAIRTRLDPTPENRRSLAISLCRRAKYLADNGRHAEAIPDLDRATTIYQALSRTEPGKDETELAWCLKVTAIQLARVDRVHQAVETLDVLRDLARQSTSPLLHQLYLDAIAAIRDVASQPMEQPDGRAR</sequence>
<dbReference type="PANTHER" id="PTHR19959">
    <property type="entry name" value="KINESIN LIGHT CHAIN"/>
    <property type="match status" value="1"/>
</dbReference>